<evidence type="ECO:0000313" key="1">
    <source>
        <dbReference type="EMBL" id="CZR57832.1"/>
    </source>
</evidence>
<protein>
    <submittedName>
        <fullName evidence="1">Uncharacterized protein</fullName>
    </submittedName>
</protein>
<dbReference type="OrthoDB" id="5311240at2759"/>
<name>A0A1L7WYJ0_9HELO</name>
<dbReference type="AlphaFoldDB" id="A0A1L7WYJ0"/>
<reference evidence="1 2" key="1">
    <citation type="submission" date="2016-03" db="EMBL/GenBank/DDBJ databases">
        <authorList>
            <person name="Ploux O."/>
        </authorList>
    </citation>
    <scope>NUCLEOTIDE SEQUENCE [LARGE SCALE GENOMIC DNA]</scope>
    <source>
        <strain evidence="1 2">UAMH 11012</strain>
    </source>
</reference>
<organism evidence="1 2">
    <name type="scientific">Phialocephala subalpina</name>
    <dbReference type="NCBI Taxonomy" id="576137"/>
    <lineage>
        <taxon>Eukaryota</taxon>
        <taxon>Fungi</taxon>
        <taxon>Dikarya</taxon>
        <taxon>Ascomycota</taxon>
        <taxon>Pezizomycotina</taxon>
        <taxon>Leotiomycetes</taxon>
        <taxon>Helotiales</taxon>
        <taxon>Mollisiaceae</taxon>
        <taxon>Phialocephala</taxon>
        <taxon>Phialocephala fortinii species complex</taxon>
    </lineage>
</organism>
<dbReference type="Proteomes" id="UP000184330">
    <property type="component" value="Unassembled WGS sequence"/>
</dbReference>
<proteinExistence type="predicted"/>
<accession>A0A1L7WYJ0</accession>
<dbReference type="EMBL" id="FJOG01000010">
    <property type="protein sequence ID" value="CZR57832.1"/>
    <property type="molecule type" value="Genomic_DNA"/>
</dbReference>
<evidence type="ECO:0000313" key="2">
    <source>
        <dbReference type="Proteomes" id="UP000184330"/>
    </source>
</evidence>
<keyword evidence="2" id="KW-1185">Reference proteome</keyword>
<sequence>MSGPVTATWNLDRTVDGAVTVGIGALIAATTDNVQALAVYACEKFGSTLAICDSTIKTIQTKVVPTPEPPYLSFLKSYLGFPKNDCASDLGRSVAGLRFLGLAAALISSMEVSDAAESLGVMLRRTKPEGFDKLPSPRHLRDLLRVLKQRCASSGFTDLTLHWHFKLYTPVAMIPVTPAGDPRSAIAFPNANGLDELVDAFRQLHRIGEATVTRVIIKTWGSSFTEWCLGTPPAVFTHDGRKICGQVEQDVCIIHLPTTDLRNTSAGIKIKVDHTIRTFEDLVGDGDVNLKHPINTRWSGMPSIDQYGMWLLSSNGLDTGDNKRAFQHLIPYALYHVMTCLRFSCYPAFDHERGLEGWLHAGEFLNTMSPRSSLAEDISDLRLCPFPAPPVIVAMLCRLTGLSNVQLQPLGDGVRIEDLPFVKVHLQALKASCRCCKCLNLLLSENAVYKYCECDAFLDKVSIVIADILALSLFVFPDNLRIRIPVRHHQNRSHDFTTSILRIISTGTPTVTNSHLLLDWALTLAGHDVNTELRAHNWAASSSMGQAIWPAIFDTNGPTKYGFLSLKFDRGVFQYEEESYTLVKAVEAFGNDDEVELAADQHTSSTPVAESQNHYPGLRANWRVQVSDDNLKVGLGLVGADGLLAYATVSPCRALANLSSALLVERCPHAADETLEPPDQFAAYAYPIDPTRLIRSENKVAVVAVSGMNDLRLLSLACGDWYAPVVLRGNACLSCCLLVCRRSTHPILIL</sequence>
<gene>
    <name evidence="1" type="ORF">PAC_07721</name>
</gene>